<sequence>MATVHFLIFMHWCPTSWTPVPVTKVTFSKSQTGIEPAPSHQAGLAGRGDLPAPGLLLFKVNPGTGATPALVVAAGPVLGPKSYSQALVGLAGSGQANFSCPVNPVQANPLLSDLGSPIGAFFNQVFWPQEILSNQSKKGDQIGKAPITPEAKPARTNGQPSQDGLSKSQKTVPENPKNDHEAANQTEEPEMSSLATQIAPEEFPEELACE</sequence>
<evidence type="ECO:0000313" key="1">
    <source>
        <dbReference type="EMBL" id="KAJ9080119.1"/>
    </source>
</evidence>
<proteinExistence type="predicted"/>
<dbReference type="Proteomes" id="UP001165960">
    <property type="component" value="Unassembled WGS sequence"/>
</dbReference>
<evidence type="ECO:0000313" key="2">
    <source>
        <dbReference type="Proteomes" id="UP001165960"/>
    </source>
</evidence>
<comment type="caution">
    <text evidence="1">The sequence shown here is derived from an EMBL/GenBank/DDBJ whole genome shotgun (WGS) entry which is preliminary data.</text>
</comment>
<gene>
    <name evidence="1" type="ORF">DSO57_1028393</name>
</gene>
<protein>
    <submittedName>
        <fullName evidence="1">Uncharacterized protein</fullName>
    </submittedName>
</protein>
<organism evidence="1 2">
    <name type="scientific">Entomophthora muscae</name>
    <dbReference type="NCBI Taxonomy" id="34485"/>
    <lineage>
        <taxon>Eukaryota</taxon>
        <taxon>Fungi</taxon>
        <taxon>Fungi incertae sedis</taxon>
        <taxon>Zoopagomycota</taxon>
        <taxon>Entomophthoromycotina</taxon>
        <taxon>Entomophthoromycetes</taxon>
        <taxon>Entomophthorales</taxon>
        <taxon>Entomophthoraceae</taxon>
        <taxon>Entomophthora</taxon>
    </lineage>
</organism>
<accession>A0ACC2TZL7</accession>
<keyword evidence="2" id="KW-1185">Reference proteome</keyword>
<reference evidence="1" key="1">
    <citation type="submission" date="2022-04" db="EMBL/GenBank/DDBJ databases">
        <title>Genome of the entomopathogenic fungus Entomophthora muscae.</title>
        <authorList>
            <person name="Elya C."/>
            <person name="Lovett B.R."/>
            <person name="Lee E."/>
            <person name="Macias A.M."/>
            <person name="Hajek A.E."/>
            <person name="De Bivort B.L."/>
            <person name="Kasson M.T."/>
            <person name="De Fine Licht H.H."/>
            <person name="Stajich J.E."/>
        </authorList>
    </citation>
    <scope>NUCLEOTIDE SEQUENCE</scope>
    <source>
        <strain evidence="1">Berkeley</strain>
    </source>
</reference>
<dbReference type="EMBL" id="QTSX02001600">
    <property type="protein sequence ID" value="KAJ9080119.1"/>
    <property type="molecule type" value="Genomic_DNA"/>
</dbReference>
<name>A0ACC2TZL7_9FUNG</name>